<dbReference type="Gene3D" id="1.10.510.10">
    <property type="entry name" value="Transferase(Phosphotransferase) domain 1"/>
    <property type="match status" value="1"/>
</dbReference>
<name>A0ABQ9XSU5_9EUKA</name>
<protein>
    <recommendedName>
        <fullName evidence="1">non-specific serine/threonine protein kinase</fullName>
        <ecNumber evidence="1">2.7.11.1</ecNumber>
    </recommendedName>
</protein>
<feature type="coiled-coil region" evidence="9">
    <location>
        <begin position="180"/>
        <end position="207"/>
    </location>
</feature>
<comment type="caution">
    <text evidence="11">The sequence shown here is derived from an EMBL/GenBank/DDBJ whole genome shotgun (WGS) entry which is preliminary data.</text>
</comment>
<dbReference type="EC" id="2.7.11.1" evidence="1"/>
<dbReference type="SUPFAM" id="SSF56112">
    <property type="entry name" value="Protein kinase-like (PK-like)"/>
    <property type="match status" value="1"/>
</dbReference>
<dbReference type="Proteomes" id="UP001281761">
    <property type="component" value="Unassembled WGS sequence"/>
</dbReference>
<dbReference type="PROSITE" id="PS00108">
    <property type="entry name" value="PROTEIN_KINASE_ST"/>
    <property type="match status" value="1"/>
</dbReference>
<evidence type="ECO:0000313" key="11">
    <source>
        <dbReference type="EMBL" id="KAK2954417.1"/>
    </source>
</evidence>
<keyword evidence="5" id="KW-0418">Kinase</keyword>
<evidence type="ECO:0000256" key="5">
    <source>
        <dbReference type="ARBA" id="ARBA00022777"/>
    </source>
</evidence>
<proteinExistence type="predicted"/>
<dbReference type="EMBL" id="JARBJD010000078">
    <property type="protein sequence ID" value="KAK2954417.1"/>
    <property type="molecule type" value="Genomic_DNA"/>
</dbReference>
<keyword evidence="12" id="KW-1185">Reference proteome</keyword>
<comment type="catalytic activity">
    <reaction evidence="7">
        <text>L-threonyl-[protein] + ATP = O-phospho-L-threonyl-[protein] + ADP + H(+)</text>
        <dbReference type="Rhea" id="RHEA:46608"/>
        <dbReference type="Rhea" id="RHEA-COMP:11060"/>
        <dbReference type="Rhea" id="RHEA-COMP:11605"/>
        <dbReference type="ChEBI" id="CHEBI:15378"/>
        <dbReference type="ChEBI" id="CHEBI:30013"/>
        <dbReference type="ChEBI" id="CHEBI:30616"/>
        <dbReference type="ChEBI" id="CHEBI:61977"/>
        <dbReference type="ChEBI" id="CHEBI:456216"/>
        <dbReference type="EC" id="2.7.11.1"/>
    </reaction>
</comment>
<evidence type="ECO:0000256" key="2">
    <source>
        <dbReference type="ARBA" id="ARBA00022527"/>
    </source>
</evidence>
<dbReference type="InterPro" id="IPR008271">
    <property type="entry name" value="Ser/Thr_kinase_AS"/>
</dbReference>
<keyword evidence="2" id="KW-0723">Serine/threonine-protein kinase</keyword>
<sequence>MQDISSALDANHNHPDDRMAHGDIKMENILISPDGHAKLCDLGAAESEDVSNTRSVMSQLYVSPERMDSTTGKATCEADVWALGIVLHWLLFGEPPFVGKSLLKLGQEIGSFRVSMIGESCGGEERALLMRMLDPDPQTRVTSRQLSSGHAFRCLVNSTDALWKMKDSDDKEWEAIRRERDELRRLLQLEREKNAMLERDLTALRKRPTEPQVELEEPIDGTVRAGSSRFVFLPPLLFTETSHFEQAGNVITRSSVGVNKHNHSDWSSMLSAEVFSSGVVSVSLTLLSIAPPSHAEIQTRSTPIEEKVVYFGFVESTAEIPQLAERIGWNVSNSLSLSSKQARIWFRLPSALKNSGMQSHASLKEGDRVTMEVDLSSSPRTVQFIVYGKSGSCFVSGIPPSIRLGVSVQGKGTSFRVDEITRHAARTPFIPEMAEVKWN</sequence>
<keyword evidence="6" id="KW-0067">ATP-binding</keyword>
<evidence type="ECO:0000256" key="9">
    <source>
        <dbReference type="SAM" id="Coils"/>
    </source>
</evidence>
<dbReference type="PANTHER" id="PTHR24343:SF330">
    <property type="entry name" value="SNF1-ACTIVATING KINASE 1"/>
    <property type="match status" value="1"/>
</dbReference>
<dbReference type="PANTHER" id="PTHR24343">
    <property type="entry name" value="SERINE/THREONINE KINASE"/>
    <property type="match status" value="1"/>
</dbReference>
<dbReference type="SMART" id="SM00220">
    <property type="entry name" value="S_TKc"/>
    <property type="match status" value="1"/>
</dbReference>
<evidence type="ECO:0000256" key="6">
    <source>
        <dbReference type="ARBA" id="ARBA00022840"/>
    </source>
</evidence>
<keyword evidence="9" id="KW-0175">Coiled coil</keyword>
<feature type="domain" description="Protein kinase" evidence="10">
    <location>
        <begin position="1"/>
        <end position="153"/>
    </location>
</feature>
<reference evidence="11 12" key="1">
    <citation type="journal article" date="2022" name="bioRxiv">
        <title>Genomics of Preaxostyla Flagellates Illuminates Evolutionary Transitions and the Path Towards Mitochondrial Loss.</title>
        <authorList>
            <person name="Novak L.V.F."/>
            <person name="Treitli S.C."/>
            <person name="Pyrih J."/>
            <person name="Halakuc P."/>
            <person name="Pipaliya S.V."/>
            <person name="Vacek V."/>
            <person name="Brzon O."/>
            <person name="Soukal P."/>
            <person name="Eme L."/>
            <person name="Dacks J.B."/>
            <person name="Karnkowska A."/>
            <person name="Elias M."/>
            <person name="Hampl V."/>
        </authorList>
    </citation>
    <scope>NUCLEOTIDE SEQUENCE [LARGE SCALE GENOMIC DNA]</scope>
    <source>
        <strain evidence="11">NAU3</strain>
        <tissue evidence="11">Gut</tissue>
    </source>
</reference>
<comment type="catalytic activity">
    <reaction evidence="8">
        <text>L-seryl-[protein] + ATP = O-phospho-L-seryl-[protein] + ADP + H(+)</text>
        <dbReference type="Rhea" id="RHEA:17989"/>
        <dbReference type="Rhea" id="RHEA-COMP:9863"/>
        <dbReference type="Rhea" id="RHEA-COMP:11604"/>
        <dbReference type="ChEBI" id="CHEBI:15378"/>
        <dbReference type="ChEBI" id="CHEBI:29999"/>
        <dbReference type="ChEBI" id="CHEBI:30616"/>
        <dbReference type="ChEBI" id="CHEBI:83421"/>
        <dbReference type="ChEBI" id="CHEBI:456216"/>
        <dbReference type="EC" id="2.7.11.1"/>
    </reaction>
</comment>
<organism evidence="11 12">
    <name type="scientific">Blattamonas nauphoetae</name>
    <dbReference type="NCBI Taxonomy" id="2049346"/>
    <lineage>
        <taxon>Eukaryota</taxon>
        <taxon>Metamonada</taxon>
        <taxon>Preaxostyla</taxon>
        <taxon>Oxymonadida</taxon>
        <taxon>Blattamonas</taxon>
    </lineage>
</organism>
<evidence type="ECO:0000256" key="1">
    <source>
        <dbReference type="ARBA" id="ARBA00012513"/>
    </source>
</evidence>
<evidence type="ECO:0000256" key="7">
    <source>
        <dbReference type="ARBA" id="ARBA00047899"/>
    </source>
</evidence>
<gene>
    <name evidence="11" type="ORF">BLNAU_10585</name>
</gene>
<evidence type="ECO:0000256" key="8">
    <source>
        <dbReference type="ARBA" id="ARBA00048679"/>
    </source>
</evidence>
<keyword evidence="4" id="KW-0547">Nucleotide-binding</keyword>
<keyword evidence="3" id="KW-0808">Transferase</keyword>
<accession>A0ABQ9XSU5</accession>
<dbReference type="PROSITE" id="PS50011">
    <property type="entry name" value="PROTEIN_KINASE_DOM"/>
    <property type="match status" value="1"/>
</dbReference>
<evidence type="ECO:0000256" key="4">
    <source>
        <dbReference type="ARBA" id="ARBA00022741"/>
    </source>
</evidence>
<evidence type="ECO:0000313" key="12">
    <source>
        <dbReference type="Proteomes" id="UP001281761"/>
    </source>
</evidence>
<evidence type="ECO:0000256" key="3">
    <source>
        <dbReference type="ARBA" id="ARBA00022679"/>
    </source>
</evidence>
<dbReference type="InterPro" id="IPR011009">
    <property type="entry name" value="Kinase-like_dom_sf"/>
</dbReference>
<dbReference type="Pfam" id="PF00069">
    <property type="entry name" value="Pkinase"/>
    <property type="match status" value="1"/>
</dbReference>
<evidence type="ECO:0000259" key="10">
    <source>
        <dbReference type="PROSITE" id="PS50011"/>
    </source>
</evidence>
<dbReference type="InterPro" id="IPR000719">
    <property type="entry name" value="Prot_kinase_dom"/>
</dbReference>